<reference evidence="4 5" key="1">
    <citation type="submission" date="2019-02" db="EMBL/GenBank/DDBJ databases">
        <title>Deep-cultivation of Planctomycetes and their phenomic and genomic characterization uncovers novel biology.</title>
        <authorList>
            <person name="Wiegand S."/>
            <person name="Jogler M."/>
            <person name="Boedeker C."/>
            <person name="Pinto D."/>
            <person name="Vollmers J."/>
            <person name="Rivas-Marin E."/>
            <person name="Kohn T."/>
            <person name="Peeters S.H."/>
            <person name="Heuer A."/>
            <person name="Rast P."/>
            <person name="Oberbeckmann S."/>
            <person name="Bunk B."/>
            <person name="Jeske O."/>
            <person name="Meyerdierks A."/>
            <person name="Storesund J.E."/>
            <person name="Kallscheuer N."/>
            <person name="Luecker S."/>
            <person name="Lage O.M."/>
            <person name="Pohl T."/>
            <person name="Merkel B.J."/>
            <person name="Hornburger P."/>
            <person name="Mueller R.-W."/>
            <person name="Bruemmer F."/>
            <person name="Labrenz M."/>
            <person name="Spormann A.M."/>
            <person name="Op den Camp H."/>
            <person name="Overmann J."/>
            <person name="Amann R."/>
            <person name="Jetten M.S.M."/>
            <person name="Mascher T."/>
            <person name="Medema M.H."/>
            <person name="Devos D.P."/>
            <person name="Kaster A.-K."/>
            <person name="Ovreas L."/>
            <person name="Rohde M."/>
            <person name="Galperin M.Y."/>
            <person name="Jogler C."/>
        </authorList>
    </citation>
    <scope>NUCLEOTIDE SEQUENCE [LARGE SCALE GENOMIC DNA]</scope>
    <source>
        <strain evidence="4 5">EC9</strain>
    </source>
</reference>
<dbReference type="KEGG" id="ruv:EC9_25720"/>
<dbReference type="EC" id="2.7.13.3" evidence="4"/>
<keyword evidence="4" id="KW-0808">Transferase</keyword>
<evidence type="ECO:0000313" key="4">
    <source>
        <dbReference type="EMBL" id="QDS88382.1"/>
    </source>
</evidence>
<dbReference type="AlphaFoldDB" id="A0A517M0I1"/>
<dbReference type="Proteomes" id="UP000319557">
    <property type="component" value="Chromosome"/>
</dbReference>
<dbReference type="Gene3D" id="3.40.50.2300">
    <property type="match status" value="1"/>
</dbReference>
<dbReference type="PROSITE" id="PS50110">
    <property type="entry name" value="RESPONSE_REGULATORY"/>
    <property type="match status" value="1"/>
</dbReference>
<organism evidence="4 5">
    <name type="scientific">Rosistilla ulvae</name>
    <dbReference type="NCBI Taxonomy" id="1930277"/>
    <lineage>
        <taxon>Bacteria</taxon>
        <taxon>Pseudomonadati</taxon>
        <taxon>Planctomycetota</taxon>
        <taxon>Planctomycetia</taxon>
        <taxon>Pirellulales</taxon>
        <taxon>Pirellulaceae</taxon>
        <taxon>Rosistilla</taxon>
    </lineage>
</organism>
<name>A0A517M0I1_9BACT</name>
<comment type="caution">
    <text evidence="2">Lacks conserved residue(s) required for the propagation of feature annotation.</text>
</comment>
<dbReference type="PANTHER" id="PTHR45339:SF5">
    <property type="entry name" value="HISTIDINE KINASE"/>
    <property type="match status" value="1"/>
</dbReference>
<accession>A0A517M0I1</accession>
<dbReference type="PANTHER" id="PTHR45339">
    <property type="entry name" value="HYBRID SIGNAL TRANSDUCTION HISTIDINE KINASE J"/>
    <property type="match status" value="1"/>
</dbReference>
<evidence type="ECO:0000259" key="3">
    <source>
        <dbReference type="PROSITE" id="PS50110"/>
    </source>
</evidence>
<dbReference type="GO" id="GO:0000160">
    <property type="term" value="P:phosphorelay signal transduction system"/>
    <property type="evidence" value="ECO:0007669"/>
    <property type="project" value="InterPro"/>
</dbReference>
<evidence type="ECO:0000256" key="1">
    <source>
        <dbReference type="ARBA" id="ARBA00022553"/>
    </source>
</evidence>
<feature type="domain" description="Response regulatory" evidence="3">
    <location>
        <begin position="1"/>
        <end position="66"/>
    </location>
</feature>
<sequence length="77" mass="8242">MPTMDGLEATAAIRAAEQPPARIPIIAMTASAMKGDRQRCLDAGMDDYLSKPIEAQQLYNRLATLSAKLASAPPQAR</sequence>
<keyword evidence="5" id="KW-1185">Reference proteome</keyword>
<dbReference type="Pfam" id="PF00072">
    <property type="entry name" value="Response_reg"/>
    <property type="match status" value="1"/>
</dbReference>
<proteinExistence type="predicted"/>
<keyword evidence="1" id="KW-0597">Phosphoprotein</keyword>
<keyword evidence="4" id="KW-0418">Kinase</keyword>
<dbReference type="InterPro" id="IPR011006">
    <property type="entry name" value="CheY-like_superfamily"/>
</dbReference>
<gene>
    <name evidence="4" type="primary">barA_10</name>
    <name evidence="4" type="ORF">EC9_25720</name>
</gene>
<dbReference type="GO" id="GO:0004673">
    <property type="term" value="F:protein histidine kinase activity"/>
    <property type="evidence" value="ECO:0007669"/>
    <property type="project" value="UniProtKB-EC"/>
</dbReference>
<dbReference type="CDD" id="cd17546">
    <property type="entry name" value="REC_hyHK_CKI1_RcsC-like"/>
    <property type="match status" value="1"/>
</dbReference>
<evidence type="ECO:0000313" key="5">
    <source>
        <dbReference type="Proteomes" id="UP000319557"/>
    </source>
</evidence>
<dbReference type="InterPro" id="IPR001789">
    <property type="entry name" value="Sig_transdc_resp-reg_receiver"/>
</dbReference>
<protein>
    <submittedName>
        <fullName evidence="4">Signal transduction histidine-protein kinase BarA</fullName>
        <ecNumber evidence="4">2.7.13.3</ecNumber>
    </submittedName>
</protein>
<dbReference type="EMBL" id="CP036261">
    <property type="protein sequence ID" value="QDS88382.1"/>
    <property type="molecule type" value="Genomic_DNA"/>
</dbReference>
<dbReference type="SUPFAM" id="SSF52172">
    <property type="entry name" value="CheY-like"/>
    <property type="match status" value="1"/>
</dbReference>
<evidence type="ECO:0000256" key="2">
    <source>
        <dbReference type="PROSITE-ProRule" id="PRU00169"/>
    </source>
</evidence>